<evidence type="ECO:0000313" key="2">
    <source>
        <dbReference type="EMBL" id="EFO79232.1"/>
    </source>
</evidence>
<evidence type="ECO:0008006" key="4">
    <source>
        <dbReference type="Google" id="ProtNLM"/>
    </source>
</evidence>
<name>E1IHV7_9CHLR</name>
<sequence>MNSHHPSLHPHHQESHACHQAWQVQSRLLAQRLFDQALRQGWVARFFDALCRRSSTLALLADLPISSTASTNLPGVQSIPLHQIIGSEGRSHDFDRHFAPLHEHIRERWVSLAALRSEGHPLPPVELVQVGHSYYVLDGHHRISVARAFGDATIDACVTVWDLGPNPGARASCPRIHREGGTPSLPKRSSITR</sequence>
<dbReference type="AlphaFoldDB" id="E1IHV7"/>
<evidence type="ECO:0000313" key="3">
    <source>
        <dbReference type="Proteomes" id="UP000054010"/>
    </source>
</evidence>
<organism evidence="2 3">
    <name type="scientific">Oscillochloris trichoides DG-6</name>
    <dbReference type="NCBI Taxonomy" id="765420"/>
    <lineage>
        <taxon>Bacteria</taxon>
        <taxon>Bacillati</taxon>
        <taxon>Chloroflexota</taxon>
        <taxon>Chloroflexia</taxon>
        <taxon>Chloroflexales</taxon>
        <taxon>Chloroflexineae</taxon>
        <taxon>Oscillochloridaceae</taxon>
        <taxon>Oscillochloris</taxon>
    </lineage>
</organism>
<reference evidence="2 3" key="1">
    <citation type="journal article" date="2011" name="J. Bacteriol.">
        <title>Draft genome sequence of the anoxygenic filamentous phototrophic bacterium Oscillochloris trichoides subsp. DG-6.</title>
        <authorList>
            <person name="Kuznetsov B.B."/>
            <person name="Ivanovsky R.N."/>
            <person name="Keppen O.I."/>
            <person name="Sukhacheva M.V."/>
            <person name="Bumazhkin B.K."/>
            <person name="Patutina E.O."/>
            <person name="Beletsky A.V."/>
            <person name="Mardanov A.V."/>
            <person name="Baslerov R.V."/>
            <person name="Panteleeva A.N."/>
            <person name="Kolganova T.V."/>
            <person name="Ravin N.V."/>
            <person name="Skryabin K.G."/>
        </authorList>
    </citation>
    <scope>NUCLEOTIDE SEQUENCE [LARGE SCALE GENOMIC DNA]</scope>
    <source>
        <strain evidence="2 3">DG-6</strain>
    </source>
</reference>
<dbReference type="EMBL" id="ADVR01000120">
    <property type="protein sequence ID" value="EFO79232.1"/>
    <property type="molecule type" value="Genomic_DNA"/>
</dbReference>
<dbReference type="SUPFAM" id="SSF110849">
    <property type="entry name" value="ParB/Sulfiredoxin"/>
    <property type="match status" value="1"/>
</dbReference>
<keyword evidence="3" id="KW-1185">Reference proteome</keyword>
<accession>E1IHV7</accession>
<dbReference type="Proteomes" id="UP000054010">
    <property type="component" value="Unassembled WGS sequence"/>
</dbReference>
<gene>
    <name evidence="2" type="ORF">OSCT_2895</name>
</gene>
<dbReference type="STRING" id="765420.OSCT_2895"/>
<evidence type="ECO:0000256" key="1">
    <source>
        <dbReference type="SAM" id="MobiDB-lite"/>
    </source>
</evidence>
<protein>
    <recommendedName>
        <fullName evidence="4">ParB/Sulfiredoxin domain-containing protein</fullName>
    </recommendedName>
</protein>
<comment type="caution">
    <text evidence="2">The sequence shown here is derived from an EMBL/GenBank/DDBJ whole genome shotgun (WGS) entry which is preliminary data.</text>
</comment>
<proteinExistence type="predicted"/>
<dbReference type="HOGENOM" id="CLU_1407563_0_0_0"/>
<dbReference type="OrthoDB" id="1100724at2"/>
<dbReference type="eggNOG" id="COG1475">
    <property type="taxonomic scope" value="Bacteria"/>
</dbReference>
<dbReference type="InterPro" id="IPR036086">
    <property type="entry name" value="ParB/Sulfiredoxin_sf"/>
</dbReference>
<feature type="region of interest" description="Disordered" evidence="1">
    <location>
        <begin position="170"/>
        <end position="193"/>
    </location>
</feature>